<organism evidence="2 3">
    <name type="scientific">Cytospora chrysosperma</name>
    <name type="common">Cytospora canker fungus</name>
    <name type="synonym">Sphaeria chrysosperma</name>
    <dbReference type="NCBI Taxonomy" id="252740"/>
    <lineage>
        <taxon>Eukaryota</taxon>
        <taxon>Fungi</taxon>
        <taxon>Dikarya</taxon>
        <taxon>Ascomycota</taxon>
        <taxon>Pezizomycotina</taxon>
        <taxon>Sordariomycetes</taxon>
        <taxon>Sordariomycetidae</taxon>
        <taxon>Diaporthales</taxon>
        <taxon>Cytosporaceae</taxon>
        <taxon>Cytospora</taxon>
    </lineage>
</organism>
<dbReference type="PROSITE" id="PS50181">
    <property type="entry name" value="FBOX"/>
    <property type="match status" value="1"/>
</dbReference>
<dbReference type="SUPFAM" id="SSF52047">
    <property type="entry name" value="RNI-like"/>
    <property type="match status" value="1"/>
</dbReference>
<sequence>MARDHFQALPNELFDAVLSHLDLQSIQRLRLASTRYASQCLSPAFKRYYSHQVTDLSPGSLQRLFQLTTHPVLGPAVKHLTVDAVFYDPTDIIHTLRLPGNQASSAMTQERANQLLRHTQQLSWLMSKRHEQQSQYIDDIIASLAHVLENMGVLASLRLRTRIVRDRAMSDKSVGPANLNWNALWADCHRLFRIAILAMARSQVSVDTLSVFDQSFGKVQSRVFTELSTDLKTRDFLTAAGAKIKNLNLSFSTATLVPGSDVIFNRDGSMEHRAARRLPSESIATRTPEDFLGIAAFLKQTPELESLDLYMYNTLAGPASAYDKVFVYISKEVRLPRLRRLTLRGVRTTHDALLRFLRNHRDIEVLDLREVRVSGGTWETILPQLQHMPKLSKLHLENLWSGAEHLLNLEPANPAFDDGRRGPGFSHKTKHGVLVHTRDIAVEELRQEGGLKFLTIPGRSRGQGSKALMGWMVERVQMYGPPRC</sequence>
<name>A0A423VYK6_CYTCH</name>
<keyword evidence="3" id="KW-1185">Reference proteome</keyword>
<evidence type="ECO:0000313" key="2">
    <source>
        <dbReference type="EMBL" id="ROV96179.1"/>
    </source>
</evidence>
<dbReference type="SUPFAM" id="SSF81383">
    <property type="entry name" value="F-box domain"/>
    <property type="match status" value="1"/>
</dbReference>
<gene>
    <name evidence="2" type="ORF">VSDG_05022</name>
</gene>
<evidence type="ECO:0000313" key="3">
    <source>
        <dbReference type="Proteomes" id="UP000284375"/>
    </source>
</evidence>
<dbReference type="InterPro" id="IPR036047">
    <property type="entry name" value="F-box-like_dom_sf"/>
</dbReference>
<dbReference type="InterPro" id="IPR001810">
    <property type="entry name" value="F-box_dom"/>
</dbReference>
<proteinExistence type="predicted"/>
<accession>A0A423VYK6</accession>
<dbReference type="InterPro" id="IPR032675">
    <property type="entry name" value="LRR_dom_sf"/>
</dbReference>
<dbReference type="Pfam" id="PF00646">
    <property type="entry name" value="F-box"/>
    <property type="match status" value="1"/>
</dbReference>
<dbReference type="Gene3D" id="3.80.10.10">
    <property type="entry name" value="Ribonuclease Inhibitor"/>
    <property type="match status" value="1"/>
</dbReference>
<dbReference type="OrthoDB" id="3886018at2759"/>
<comment type="caution">
    <text evidence="2">The sequence shown here is derived from an EMBL/GenBank/DDBJ whole genome shotgun (WGS) entry which is preliminary data.</text>
</comment>
<dbReference type="Proteomes" id="UP000284375">
    <property type="component" value="Unassembled WGS sequence"/>
</dbReference>
<feature type="domain" description="F-box" evidence="1">
    <location>
        <begin position="3"/>
        <end position="52"/>
    </location>
</feature>
<dbReference type="EMBL" id="LJZO01000021">
    <property type="protein sequence ID" value="ROV96179.1"/>
    <property type="molecule type" value="Genomic_DNA"/>
</dbReference>
<reference evidence="2 3" key="1">
    <citation type="submission" date="2015-09" db="EMBL/GenBank/DDBJ databases">
        <title>Host preference determinants of Valsa canker pathogens revealed by comparative genomics.</title>
        <authorList>
            <person name="Yin Z."/>
            <person name="Huang L."/>
        </authorList>
    </citation>
    <scope>NUCLEOTIDE SEQUENCE [LARGE SCALE GENOMIC DNA]</scope>
    <source>
        <strain evidence="2 3">YSFL</strain>
    </source>
</reference>
<evidence type="ECO:0000259" key="1">
    <source>
        <dbReference type="PROSITE" id="PS50181"/>
    </source>
</evidence>
<protein>
    <recommendedName>
        <fullName evidence="1">F-box domain-containing protein</fullName>
    </recommendedName>
</protein>
<dbReference type="AlphaFoldDB" id="A0A423VYK6"/>